<dbReference type="EMBL" id="MNAO01000033">
    <property type="protein sequence ID" value="OHV17533.1"/>
    <property type="molecule type" value="Genomic_DNA"/>
</dbReference>
<proteinExistence type="predicted"/>
<evidence type="ECO:0000313" key="3">
    <source>
        <dbReference type="Proteomes" id="UP000180215"/>
    </source>
</evidence>
<feature type="signal peptide" evidence="1">
    <location>
        <begin position="1"/>
        <end position="23"/>
    </location>
</feature>
<evidence type="ECO:0008006" key="4">
    <source>
        <dbReference type="Google" id="ProtNLM"/>
    </source>
</evidence>
<comment type="caution">
    <text evidence="2">The sequence shown here is derived from an EMBL/GenBank/DDBJ whole genome shotgun (WGS) entry which is preliminary data.</text>
</comment>
<evidence type="ECO:0000256" key="1">
    <source>
        <dbReference type="SAM" id="SignalP"/>
    </source>
</evidence>
<accession>A0A1S1P3I7</accession>
<gene>
    <name evidence="2" type="ORF">BK022_04910</name>
</gene>
<dbReference type="Proteomes" id="UP000180215">
    <property type="component" value="Unassembled WGS sequence"/>
</dbReference>
<keyword evidence="1" id="KW-0732">Signal</keyword>
<dbReference type="InterPro" id="IPR008972">
    <property type="entry name" value="Cupredoxin"/>
</dbReference>
<protein>
    <recommendedName>
        <fullName evidence="4">EfeO-type cupredoxin-like domain-containing protein</fullName>
    </recommendedName>
</protein>
<dbReference type="SUPFAM" id="SSF49503">
    <property type="entry name" value="Cupredoxins"/>
    <property type="match status" value="1"/>
</dbReference>
<name>A0A1S1P3I7_METEX</name>
<dbReference type="AlphaFoldDB" id="A0A1S1P3I7"/>
<reference evidence="2 3" key="1">
    <citation type="submission" date="2016-10" db="EMBL/GenBank/DDBJ databases">
        <title>Draft genome sequence of Methylobacterium extorquens CP3, a seed endophyte of Crotalaria pumila with plant growth-promoting and metal tolerance properties.</title>
        <authorList>
            <person name="Sanchez-Lopez A.S."/>
            <person name="Van Hamme J.D."/>
            <person name="Thijs S."/>
            <person name="Mcammond B.M."/>
            <person name="Stevens V."/>
            <person name="Gonzalez-Chavez M.D.C."/>
            <person name="Vangronsveld J."/>
        </authorList>
    </citation>
    <scope>NUCLEOTIDE SEQUENCE [LARGE SCALE GENOMIC DNA]</scope>
    <source>
        <strain evidence="2 3">CP3</strain>
    </source>
</reference>
<organism evidence="2 3">
    <name type="scientific">Methylorubrum extorquens</name>
    <name type="common">Methylobacterium dichloromethanicum</name>
    <name type="synonym">Methylobacterium extorquens</name>
    <dbReference type="NCBI Taxonomy" id="408"/>
    <lineage>
        <taxon>Bacteria</taxon>
        <taxon>Pseudomonadati</taxon>
        <taxon>Pseudomonadota</taxon>
        <taxon>Alphaproteobacteria</taxon>
        <taxon>Hyphomicrobiales</taxon>
        <taxon>Methylobacteriaceae</taxon>
        <taxon>Methylorubrum</taxon>
    </lineage>
</organism>
<evidence type="ECO:0000313" key="2">
    <source>
        <dbReference type="EMBL" id="OHV17533.1"/>
    </source>
</evidence>
<sequence>MTRYVVSTLGTLCLMLSANLAHAEGKPLPPPASDGQPVMELTMEKKDSKIVCSPAELRLPANTNAELRVINKADQPVTLTMDGQFENGLVQHVDGDQGHSASEKGYTIKLNGKATLKFRTMAAGEHPYGCTGVNSQSDPFVGKYILVPPAG</sequence>
<feature type="chain" id="PRO_5012706808" description="EfeO-type cupredoxin-like domain-containing protein" evidence="1">
    <location>
        <begin position="24"/>
        <end position="151"/>
    </location>
</feature>